<proteinExistence type="predicted"/>
<reference evidence="1" key="1">
    <citation type="submission" date="2021-04" db="EMBL/GenBank/DDBJ databases">
        <title>Draft Genome Sequence of Pandoravirus japonicus, Isolated from the Sabaishi River of Niigata, Japan.</title>
        <authorList>
            <person name="Hosokawa N."/>
            <person name="Takahashi H."/>
            <person name="Aoki K."/>
            <person name="Takemura M."/>
        </authorList>
    </citation>
    <scope>NUCLEOTIDE SEQUENCE</scope>
</reference>
<dbReference type="EMBL" id="LC625835">
    <property type="protein sequence ID" value="BCU02720.1"/>
    <property type="molecule type" value="Genomic_DNA"/>
</dbReference>
<organism evidence="1 2">
    <name type="scientific">Pandoravirus japonicus</name>
    <dbReference type="NCBI Taxonomy" id="2823154"/>
    <lineage>
        <taxon>Viruses</taxon>
        <taxon>Pandoravirus</taxon>
    </lineage>
</organism>
<name>A0A811BN74_9VIRU</name>
<protein>
    <submittedName>
        <fullName evidence="1">Uncharacterized protein</fullName>
    </submittedName>
</protein>
<dbReference type="Proteomes" id="UP001253637">
    <property type="component" value="Segment"/>
</dbReference>
<accession>A0A811BN74</accession>
<evidence type="ECO:0000313" key="2">
    <source>
        <dbReference type="Proteomes" id="UP001253637"/>
    </source>
</evidence>
<evidence type="ECO:0000313" key="1">
    <source>
        <dbReference type="EMBL" id="BCU02720.1"/>
    </source>
</evidence>
<sequence>MASTTMIAAPPTVRPQPHTERDLFARAMAHSAVAPPAPAWDPVAMRRRCALYALCAAWHASTRSDAPSWRASTLDQLDQWAASLAEPVVVCPGGVARSTTMPSPHAALSTVPDTRHGAAQTCAVDTDGPRCLTSDAGVRAAINERLLHALVLAAVETGCAVDVAAVCPRVGVDLFAAWPAAQIVGVAGPHGPLVVDLAVVL</sequence>